<proteinExistence type="predicted"/>
<dbReference type="EMBL" id="QXFY01000229">
    <property type="protein sequence ID" value="KAE9351302.1"/>
    <property type="molecule type" value="Genomic_DNA"/>
</dbReference>
<evidence type="ECO:0000259" key="3">
    <source>
        <dbReference type="PROSITE" id="PS50158"/>
    </source>
</evidence>
<keyword evidence="1" id="KW-0863">Zinc-finger</keyword>
<dbReference type="GO" id="GO:0008270">
    <property type="term" value="F:zinc ion binding"/>
    <property type="evidence" value="ECO:0007669"/>
    <property type="project" value="UniProtKB-KW"/>
</dbReference>
<evidence type="ECO:0000313" key="4">
    <source>
        <dbReference type="EMBL" id="KAE9351302.1"/>
    </source>
</evidence>
<gene>
    <name evidence="4" type="ORF">PF008_g5990</name>
</gene>
<dbReference type="SUPFAM" id="SSF57756">
    <property type="entry name" value="Retrovirus zinc finger-like domains"/>
    <property type="match status" value="1"/>
</dbReference>
<feature type="domain" description="CCHC-type" evidence="3">
    <location>
        <begin position="312"/>
        <end position="326"/>
    </location>
</feature>
<dbReference type="PROSITE" id="PS50158">
    <property type="entry name" value="ZF_CCHC"/>
    <property type="match status" value="1"/>
</dbReference>
<reference evidence="4 5" key="1">
    <citation type="submission" date="2018-09" db="EMBL/GenBank/DDBJ databases">
        <title>Genomic investigation of the strawberry pathogen Phytophthora fragariae indicates pathogenicity is determined by transcriptional variation in three key races.</title>
        <authorList>
            <person name="Adams T.M."/>
            <person name="Armitage A.D."/>
            <person name="Sobczyk M.K."/>
            <person name="Bates H.J."/>
            <person name="Dunwell J.M."/>
            <person name="Nellist C.F."/>
            <person name="Harrison R.J."/>
        </authorList>
    </citation>
    <scope>NUCLEOTIDE SEQUENCE [LARGE SCALE GENOMIC DNA]</scope>
    <source>
        <strain evidence="4 5">NOV-77</strain>
    </source>
</reference>
<keyword evidence="1" id="KW-0862">Zinc</keyword>
<dbReference type="Gene3D" id="4.10.60.10">
    <property type="entry name" value="Zinc finger, CCHC-type"/>
    <property type="match status" value="1"/>
</dbReference>
<organism evidence="4 5">
    <name type="scientific">Phytophthora fragariae</name>
    <dbReference type="NCBI Taxonomy" id="53985"/>
    <lineage>
        <taxon>Eukaryota</taxon>
        <taxon>Sar</taxon>
        <taxon>Stramenopiles</taxon>
        <taxon>Oomycota</taxon>
        <taxon>Peronosporomycetes</taxon>
        <taxon>Peronosporales</taxon>
        <taxon>Peronosporaceae</taxon>
        <taxon>Phytophthora</taxon>
    </lineage>
</organism>
<evidence type="ECO:0000313" key="5">
    <source>
        <dbReference type="Proteomes" id="UP000486351"/>
    </source>
</evidence>
<feature type="compositionally biased region" description="Basic and acidic residues" evidence="2">
    <location>
        <begin position="37"/>
        <end position="48"/>
    </location>
</feature>
<sequence length="374" mass="41478">MSPTGSGGVPSPPPTRQAAKEPAIPTGGVEGTQQGVARERGVTSDEGKAAPGMEEMMRLLRDLSTKVNKLEKAVTPRGAPVSPEQPLRRSVFRQAIEEGGSLDLRQAVPQYQVHRPPPVDARPPQVPMDQPRVPPAKEAKLALRTFDGSEVYKGLGSGFEQWALLFIEQTEKYFQQHVQRWWGTQPNLWFIMEQMNAAFRVNISNRQAMKLLSSKKESTRTWNDHFLYLNAVMNASGASPTLVLENVVKYADPELKLAMMAKYDPARPDPLQQASELVNWAQSLADEEKPNKAMGRETAKETVSAMTDDRACFKCGKTGHIRRDCPLRQKKSGGDDANKVKWALAVSDRSLSKVLLAKGASRLTKGKPLQAWRR</sequence>
<protein>
    <recommendedName>
        <fullName evidence="3">CCHC-type domain-containing protein</fullName>
    </recommendedName>
</protein>
<dbReference type="SMART" id="SM00343">
    <property type="entry name" value="ZnF_C2HC"/>
    <property type="match status" value="1"/>
</dbReference>
<evidence type="ECO:0000256" key="2">
    <source>
        <dbReference type="SAM" id="MobiDB-lite"/>
    </source>
</evidence>
<comment type="caution">
    <text evidence="4">The sequence shown here is derived from an EMBL/GenBank/DDBJ whole genome shotgun (WGS) entry which is preliminary data.</text>
</comment>
<feature type="region of interest" description="Disordered" evidence="2">
    <location>
        <begin position="1"/>
        <end position="52"/>
    </location>
</feature>
<keyword evidence="1" id="KW-0479">Metal-binding</keyword>
<dbReference type="Proteomes" id="UP000486351">
    <property type="component" value="Unassembled WGS sequence"/>
</dbReference>
<dbReference type="InterPro" id="IPR036875">
    <property type="entry name" value="Znf_CCHC_sf"/>
</dbReference>
<accession>A0A6G0S8H7</accession>
<dbReference type="AlphaFoldDB" id="A0A6G0S8H7"/>
<dbReference type="InterPro" id="IPR001878">
    <property type="entry name" value="Znf_CCHC"/>
</dbReference>
<dbReference type="GO" id="GO:0003676">
    <property type="term" value="F:nucleic acid binding"/>
    <property type="evidence" value="ECO:0007669"/>
    <property type="project" value="InterPro"/>
</dbReference>
<dbReference type="Pfam" id="PF00098">
    <property type="entry name" value="zf-CCHC"/>
    <property type="match status" value="1"/>
</dbReference>
<name>A0A6G0S8H7_9STRA</name>
<evidence type="ECO:0000256" key="1">
    <source>
        <dbReference type="PROSITE-ProRule" id="PRU00047"/>
    </source>
</evidence>